<proteinExistence type="predicted"/>
<dbReference type="OrthoDB" id="2745898at2759"/>
<dbReference type="SUPFAM" id="SSF81383">
    <property type="entry name" value="F-box domain"/>
    <property type="match status" value="1"/>
</dbReference>
<evidence type="ECO:0000313" key="2">
    <source>
        <dbReference type="EMBL" id="KAG5649203.1"/>
    </source>
</evidence>
<dbReference type="Proteomes" id="UP000717328">
    <property type="component" value="Unassembled WGS sequence"/>
</dbReference>
<protein>
    <recommendedName>
        <fullName evidence="1">F-box domain-containing protein</fullName>
    </recommendedName>
</protein>
<dbReference type="SUPFAM" id="SSF52047">
    <property type="entry name" value="RNI-like"/>
    <property type="match status" value="1"/>
</dbReference>
<accession>A0A9P7GIK9</accession>
<feature type="domain" description="F-box" evidence="1">
    <location>
        <begin position="3"/>
        <end position="42"/>
    </location>
</feature>
<comment type="caution">
    <text evidence="2">The sequence shown here is derived from an EMBL/GenBank/DDBJ whole genome shotgun (WGS) entry which is preliminary data.</text>
</comment>
<sequence>MKHLPLEIYSAIIEQLGKESAPLCSCALVCSSFRKFSQRQLFRVIRLNLLGRCSPAKKKILALHTSLVLSPQLASFVRKMHIELANEDMDDATAHSASAILYAVTSVERVTIFSCSMPQNGWYHLSKPATTALLHVLRLPSCRKLVLDNVEFPCAHLRSLTHLRHLEVASHLAISQDPAPNNVALALPTQLQFLETLTIEYGDEAQIAHILDVFEDASSSLSIRRLHGVEE</sequence>
<dbReference type="InterPro" id="IPR036047">
    <property type="entry name" value="F-box-like_dom_sf"/>
</dbReference>
<organism evidence="2 3">
    <name type="scientific">Sphagnurus paluster</name>
    <dbReference type="NCBI Taxonomy" id="117069"/>
    <lineage>
        <taxon>Eukaryota</taxon>
        <taxon>Fungi</taxon>
        <taxon>Dikarya</taxon>
        <taxon>Basidiomycota</taxon>
        <taxon>Agaricomycotina</taxon>
        <taxon>Agaricomycetes</taxon>
        <taxon>Agaricomycetidae</taxon>
        <taxon>Agaricales</taxon>
        <taxon>Tricholomatineae</taxon>
        <taxon>Lyophyllaceae</taxon>
        <taxon>Sphagnurus</taxon>
    </lineage>
</organism>
<dbReference type="AlphaFoldDB" id="A0A9P7GIK9"/>
<reference evidence="2" key="2">
    <citation type="submission" date="2021-10" db="EMBL/GenBank/DDBJ databases">
        <title>Phylogenomics reveals ancestral predisposition of the termite-cultivated fungus Termitomyces towards a domesticated lifestyle.</title>
        <authorList>
            <person name="Auxier B."/>
            <person name="Grum-Grzhimaylo A."/>
            <person name="Cardenas M.E."/>
            <person name="Lodge J.D."/>
            <person name="Laessoe T."/>
            <person name="Pedersen O."/>
            <person name="Smith M.E."/>
            <person name="Kuyper T.W."/>
            <person name="Franco-Molano E.A."/>
            <person name="Baroni T.J."/>
            <person name="Aanen D.K."/>
        </authorList>
    </citation>
    <scope>NUCLEOTIDE SEQUENCE</scope>
    <source>
        <strain evidence="2">D49</strain>
    </source>
</reference>
<dbReference type="Gene3D" id="3.80.10.10">
    <property type="entry name" value="Ribonuclease Inhibitor"/>
    <property type="match status" value="1"/>
</dbReference>
<keyword evidence="3" id="KW-1185">Reference proteome</keyword>
<name>A0A9P7GIK9_9AGAR</name>
<dbReference type="Pfam" id="PF00646">
    <property type="entry name" value="F-box"/>
    <property type="match status" value="1"/>
</dbReference>
<dbReference type="EMBL" id="JABCKI010001383">
    <property type="protein sequence ID" value="KAG5649203.1"/>
    <property type="molecule type" value="Genomic_DNA"/>
</dbReference>
<gene>
    <name evidence="2" type="ORF">H0H81_005438</name>
</gene>
<evidence type="ECO:0000313" key="3">
    <source>
        <dbReference type="Proteomes" id="UP000717328"/>
    </source>
</evidence>
<reference evidence="2" key="1">
    <citation type="submission" date="2021-02" db="EMBL/GenBank/DDBJ databases">
        <authorList>
            <person name="Nieuwenhuis M."/>
            <person name="Van De Peppel L.J.J."/>
        </authorList>
    </citation>
    <scope>NUCLEOTIDE SEQUENCE</scope>
    <source>
        <strain evidence="2">D49</strain>
    </source>
</reference>
<dbReference type="InterPro" id="IPR032675">
    <property type="entry name" value="LRR_dom_sf"/>
</dbReference>
<evidence type="ECO:0000259" key="1">
    <source>
        <dbReference type="Pfam" id="PF00646"/>
    </source>
</evidence>
<dbReference type="InterPro" id="IPR001810">
    <property type="entry name" value="F-box_dom"/>
</dbReference>